<name>A0AAU9LTA6_9ASTR</name>
<keyword evidence="2" id="KW-1185">Reference proteome</keyword>
<dbReference type="Proteomes" id="UP001157418">
    <property type="component" value="Unassembled WGS sequence"/>
</dbReference>
<evidence type="ECO:0000313" key="2">
    <source>
        <dbReference type="Proteomes" id="UP001157418"/>
    </source>
</evidence>
<comment type="caution">
    <text evidence="1">The sequence shown here is derived from an EMBL/GenBank/DDBJ whole genome shotgun (WGS) entry which is preliminary data.</text>
</comment>
<gene>
    <name evidence="1" type="ORF">LVIROSA_LOCUS4476</name>
</gene>
<reference evidence="1 2" key="1">
    <citation type="submission" date="2022-01" db="EMBL/GenBank/DDBJ databases">
        <authorList>
            <person name="Xiong W."/>
            <person name="Schranz E."/>
        </authorList>
    </citation>
    <scope>NUCLEOTIDE SEQUENCE [LARGE SCALE GENOMIC DNA]</scope>
</reference>
<evidence type="ECO:0000313" key="1">
    <source>
        <dbReference type="EMBL" id="CAH1416729.1"/>
    </source>
</evidence>
<sequence length="128" mass="14779">MLFLISEDDKDHQISAFPFDCHHSSTLCPLLPPPRAFSVASLPVEAGVAHRCWSRKTTAMSLVVAEDEDGRRRSSFRRKWRETNRQRHCHRYLRPMAPPQPSRGLFHRFLSDCHAPARGWLCLDAFPV</sequence>
<dbReference type="EMBL" id="CAKMRJ010000002">
    <property type="protein sequence ID" value="CAH1416729.1"/>
    <property type="molecule type" value="Genomic_DNA"/>
</dbReference>
<protein>
    <submittedName>
        <fullName evidence="1">Uncharacterized protein</fullName>
    </submittedName>
</protein>
<accession>A0AAU9LTA6</accession>
<organism evidence="1 2">
    <name type="scientific">Lactuca virosa</name>
    <dbReference type="NCBI Taxonomy" id="75947"/>
    <lineage>
        <taxon>Eukaryota</taxon>
        <taxon>Viridiplantae</taxon>
        <taxon>Streptophyta</taxon>
        <taxon>Embryophyta</taxon>
        <taxon>Tracheophyta</taxon>
        <taxon>Spermatophyta</taxon>
        <taxon>Magnoliopsida</taxon>
        <taxon>eudicotyledons</taxon>
        <taxon>Gunneridae</taxon>
        <taxon>Pentapetalae</taxon>
        <taxon>asterids</taxon>
        <taxon>campanulids</taxon>
        <taxon>Asterales</taxon>
        <taxon>Asteraceae</taxon>
        <taxon>Cichorioideae</taxon>
        <taxon>Cichorieae</taxon>
        <taxon>Lactucinae</taxon>
        <taxon>Lactuca</taxon>
    </lineage>
</organism>
<dbReference type="AlphaFoldDB" id="A0AAU9LTA6"/>
<proteinExistence type="predicted"/>